<dbReference type="Pfam" id="PF08282">
    <property type="entry name" value="Hydrolase_3"/>
    <property type="match status" value="1"/>
</dbReference>
<organism evidence="1 2">
    <name type="scientific">Solobacterium moorei</name>
    <dbReference type="NCBI Taxonomy" id="102148"/>
    <lineage>
        <taxon>Bacteria</taxon>
        <taxon>Bacillati</taxon>
        <taxon>Bacillota</taxon>
        <taxon>Erysipelotrichia</taxon>
        <taxon>Erysipelotrichales</taxon>
        <taxon>Erysipelotrichaceae</taxon>
        <taxon>Solobacterium</taxon>
    </lineage>
</organism>
<dbReference type="Gene3D" id="3.30.1240.10">
    <property type="match status" value="1"/>
</dbReference>
<protein>
    <submittedName>
        <fullName evidence="1">HAD family phosphatase</fullName>
    </submittedName>
</protein>
<dbReference type="InterPro" id="IPR036412">
    <property type="entry name" value="HAD-like_sf"/>
</dbReference>
<dbReference type="EMBL" id="QRWX01000001">
    <property type="protein sequence ID" value="RGT57909.1"/>
    <property type="molecule type" value="Genomic_DNA"/>
</dbReference>
<dbReference type="InterPro" id="IPR023214">
    <property type="entry name" value="HAD_sf"/>
</dbReference>
<reference evidence="1 2" key="1">
    <citation type="submission" date="2018-08" db="EMBL/GenBank/DDBJ databases">
        <title>A genome reference for cultivated species of the human gut microbiota.</title>
        <authorList>
            <person name="Zou Y."/>
            <person name="Xue W."/>
            <person name="Luo G."/>
        </authorList>
    </citation>
    <scope>NUCLEOTIDE SEQUENCE [LARGE SCALE GENOMIC DNA]</scope>
    <source>
        <strain evidence="1 2">AF18-46</strain>
    </source>
</reference>
<dbReference type="InterPro" id="IPR006379">
    <property type="entry name" value="HAD-SF_hydro_IIB"/>
</dbReference>
<evidence type="ECO:0000313" key="1">
    <source>
        <dbReference type="EMBL" id="RGT57909.1"/>
    </source>
</evidence>
<dbReference type="Proteomes" id="UP000284731">
    <property type="component" value="Unassembled WGS sequence"/>
</dbReference>
<dbReference type="CDD" id="cd07516">
    <property type="entry name" value="HAD_Pase"/>
    <property type="match status" value="1"/>
</dbReference>
<dbReference type="SFLD" id="SFLDG01144">
    <property type="entry name" value="C2.B.4:_PGP_Like"/>
    <property type="match status" value="1"/>
</dbReference>
<name>A0A412PIB9_9FIRM</name>
<dbReference type="SUPFAM" id="SSF56784">
    <property type="entry name" value="HAD-like"/>
    <property type="match status" value="1"/>
</dbReference>
<dbReference type="AlphaFoldDB" id="A0A412PIB9"/>
<dbReference type="GO" id="GO:0000287">
    <property type="term" value="F:magnesium ion binding"/>
    <property type="evidence" value="ECO:0007669"/>
    <property type="project" value="TreeGrafter"/>
</dbReference>
<proteinExistence type="predicted"/>
<dbReference type="NCBIfam" id="TIGR01484">
    <property type="entry name" value="HAD-SF-IIB"/>
    <property type="match status" value="1"/>
</dbReference>
<dbReference type="InterPro" id="IPR000150">
    <property type="entry name" value="Cof"/>
</dbReference>
<dbReference type="Gene3D" id="3.40.50.1000">
    <property type="entry name" value="HAD superfamily/HAD-like"/>
    <property type="match status" value="1"/>
</dbReference>
<dbReference type="GO" id="GO:0016791">
    <property type="term" value="F:phosphatase activity"/>
    <property type="evidence" value="ECO:0007669"/>
    <property type="project" value="TreeGrafter"/>
</dbReference>
<gene>
    <name evidence="1" type="ORF">DWX20_02340</name>
</gene>
<dbReference type="PANTHER" id="PTHR10000:SF8">
    <property type="entry name" value="HAD SUPERFAMILY HYDROLASE-LIKE, TYPE 3"/>
    <property type="match status" value="1"/>
</dbReference>
<dbReference type="GO" id="GO:0005829">
    <property type="term" value="C:cytosol"/>
    <property type="evidence" value="ECO:0007669"/>
    <property type="project" value="TreeGrafter"/>
</dbReference>
<comment type="caution">
    <text evidence="1">The sequence shown here is derived from an EMBL/GenBank/DDBJ whole genome shotgun (WGS) entry which is preliminary data.</text>
</comment>
<dbReference type="PANTHER" id="PTHR10000">
    <property type="entry name" value="PHOSPHOSERINE PHOSPHATASE"/>
    <property type="match status" value="1"/>
</dbReference>
<evidence type="ECO:0000313" key="2">
    <source>
        <dbReference type="Proteomes" id="UP000284731"/>
    </source>
</evidence>
<dbReference type="PROSITE" id="PS01229">
    <property type="entry name" value="COF_2"/>
    <property type="match status" value="1"/>
</dbReference>
<dbReference type="SFLD" id="SFLDG01140">
    <property type="entry name" value="C2.B:_Phosphomannomutase_and_P"/>
    <property type="match status" value="1"/>
</dbReference>
<dbReference type="NCBIfam" id="TIGR00099">
    <property type="entry name" value="Cof-subfamily"/>
    <property type="match status" value="1"/>
</dbReference>
<accession>A0A412PIB9</accession>
<sequence length="280" mass="31214">MMKAILLDVDGTLTNDQKEITPETRRVLMKAQEQGIRLVIASGRPAKGIEKYGKLLEMDKNHGLFLCFNGAKVIDCQTGEVLVNTTMQQDLVTKTLQHLKQFDVHPIIVENEYMVVEDVYDCMITDKGHTFNGFQYEARMNNYLLKEVKDLASYVDFPINKILVVGQPEYLRENYKAISAPFEGKLSMMFSSNFFYEMTSQGIDKGAALQSALSKLGIEAKDCIAFGDAGNDITMLQFAGVGVAMANAQEKVKAIADDMTDDNNHDGIAKALQKYIPSLQ</sequence>
<dbReference type="SFLD" id="SFLDS00003">
    <property type="entry name" value="Haloacid_Dehalogenase"/>
    <property type="match status" value="1"/>
</dbReference>